<accession>A0A5B7IC18</accession>
<organism evidence="1 2">
    <name type="scientific">Portunus trituberculatus</name>
    <name type="common">Swimming crab</name>
    <name type="synonym">Neptunus trituberculatus</name>
    <dbReference type="NCBI Taxonomy" id="210409"/>
    <lineage>
        <taxon>Eukaryota</taxon>
        <taxon>Metazoa</taxon>
        <taxon>Ecdysozoa</taxon>
        <taxon>Arthropoda</taxon>
        <taxon>Crustacea</taxon>
        <taxon>Multicrustacea</taxon>
        <taxon>Malacostraca</taxon>
        <taxon>Eumalacostraca</taxon>
        <taxon>Eucarida</taxon>
        <taxon>Decapoda</taxon>
        <taxon>Pleocyemata</taxon>
        <taxon>Brachyura</taxon>
        <taxon>Eubrachyura</taxon>
        <taxon>Portunoidea</taxon>
        <taxon>Portunidae</taxon>
        <taxon>Portuninae</taxon>
        <taxon>Portunus</taxon>
    </lineage>
</organism>
<evidence type="ECO:0000313" key="2">
    <source>
        <dbReference type="Proteomes" id="UP000324222"/>
    </source>
</evidence>
<dbReference type="AlphaFoldDB" id="A0A5B7IC18"/>
<name>A0A5B7IC18_PORTR</name>
<sequence>MSIKSSNYTQNSRYHINSTYYLAILYSFRNLCGD</sequence>
<comment type="caution">
    <text evidence="1">The sequence shown here is derived from an EMBL/GenBank/DDBJ whole genome shotgun (WGS) entry which is preliminary data.</text>
</comment>
<reference evidence="1 2" key="1">
    <citation type="submission" date="2019-05" db="EMBL/GenBank/DDBJ databases">
        <title>Another draft genome of Portunus trituberculatus and its Hox gene families provides insights of decapod evolution.</title>
        <authorList>
            <person name="Jeong J.-H."/>
            <person name="Song I."/>
            <person name="Kim S."/>
            <person name="Choi T."/>
            <person name="Kim D."/>
            <person name="Ryu S."/>
            <person name="Kim W."/>
        </authorList>
    </citation>
    <scope>NUCLEOTIDE SEQUENCE [LARGE SCALE GENOMIC DNA]</scope>
    <source>
        <tissue evidence="1">Muscle</tissue>
    </source>
</reference>
<evidence type="ECO:0000313" key="1">
    <source>
        <dbReference type="EMBL" id="MPC78204.1"/>
    </source>
</evidence>
<keyword evidence="2" id="KW-1185">Reference proteome</keyword>
<dbReference type="EMBL" id="VSRR010047840">
    <property type="protein sequence ID" value="MPC78204.1"/>
    <property type="molecule type" value="Genomic_DNA"/>
</dbReference>
<proteinExistence type="predicted"/>
<protein>
    <submittedName>
        <fullName evidence="1">Uncharacterized protein</fullName>
    </submittedName>
</protein>
<dbReference type="Proteomes" id="UP000324222">
    <property type="component" value="Unassembled WGS sequence"/>
</dbReference>
<gene>
    <name evidence="1" type="ORF">E2C01_072686</name>
</gene>